<name>A0AA36AET4_OCTVU</name>
<gene>
    <name evidence="1" type="ORF">OCTVUL_1B026905</name>
</gene>
<dbReference type="EMBL" id="OX597814">
    <property type="protein sequence ID" value="CAI9714783.1"/>
    <property type="molecule type" value="Genomic_DNA"/>
</dbReference>
<organism evidence="1 2">
    <name type="scientific">Octopus vulgaris</name>
    <name type="common">Common octopus</name>
    <dbReference type="NCBI Taxonomy" id="6645"/>
    <lineage>
        <taxon>Eukaryota</taxon>
        <taxon>Metazoa</taxon>
        <taxon>Spiralia</taxon>
        <taxon>Lophotrochozoa</taxon>
        <taxon>Mollusca</taxon>
        <taxon>Cephalopoda</taxon>
        <taxon>Coleoidea</taxon>
        <taxon>Octopodiformes</taxon>
        <taxon>Octopoda</taxon>
        <taxon>Incirrata</taxon>
        <taxon>Octopodidae</taxon>
        <taxon>Octopus</taxon>
    </lineage>
</organism>
<evidence type="ECO:0000313" key="2">
    <source>
        <dbReference type="Proteomes" id="UP001162480"/>
    </source>
</evidence>
<proteinExistence type="predicted"/>
<keyword evidence="2" id="KW-1185">Reference proteome</keyword>
<protein>
    <submittedName>
        <fullName evidence="1">Uncharacterized protein</fullName>
    </submittedName>
</protein>
<accession>A0AA36AET4</accession>
<sequence length="98" mass="11180">MDRARARAVVGSLHVPLNKQLILFFFTNLSDTLQHMTINITIEDNGCFVWWGEAGCEDFGLRGIDFHTNLRCNTLELIDSKLDVSKCFAKYRNVICVV</sequence>
<reference evidence="1" key="1">
    <citation type="submission" date="2023-08" db="EMBL/GenBank/DDBJ databases">
        <authorList>
            <person name="Alioto T."/>
            <person name="Alioto T."/>
            <person name="Gomez Garrido J."/>
        </authorList>
    </citation>
    <scope>NUCLEOTIDE SEQUENCE</scope>
</reference>
<evidence type="ECO:0000313" key="1">
    <source>
        <dbReference type="EMBL" id="CAI9714783.1"/>
    </source>
</evidence>
<dbReference type="AlphaFoldDB" id="A0AA36AET4"/>
<dbReference type="Proteomes" id="UP001162480">
    <property type="component" value="Chromosome 1"/>
</dbReference>